<dbReference type="InterPro" id="IPR050925">
    <property type="entry name" value="Rhomboid_protease_S54"/>
</dbReference>
<evidence type="ECO:0000256" key="5">
    <source>
        <dbReference type="SAM" id="Phobius"/>
    </source>
</evidence>
<dbReference type="NCBIfam" id="TIGR03902">
    <property type="entry name" value="rhom_GG_sort"/>
    <property type="match status" value="1"/>
</dbReference>
<dbReference type="SUPFAM" id="SSF144091">
    <property type="entry name" value="Rhomboid-like"/>
    <property type="match status" value="1"/>
</dbReference>
<dbReference type="Proteomes" id="UP000006320">
    <property type="component" value="Unassembled WGS sequence"/>
</dbReference>
<evidence type="ECO:0000256" key="1">
    <source>
        <dbReference type="ARBA" id="ARBA00004141"/>
    </source>
</evidence>
<evidence type="ECO:0000313" key="8">
    <source>
        <dbReference type="Proteomes" id="UP000006320"/>
    </source>
</evidence>
<dbReference type="PANTHER" id="PTHR43731:SF16">
    <property type="entry name" value="RHOMBOSORTASE"/>
    <property type="match status" value="1"/>
</dbReference>
<dbReference type="Gene3D" id="1.20.1540.10">
    <property type="entry name" value="Rhomboid-like"/>
    <property type="match status" value="1"/>
</dbReference>
<dbReference type="PANTHER" id="PTHR43731">
    <property type="entry name" value="RHOMBOID PROTEASE"/>
    <property type="match status" value="1"/>
</dbReference>
<dbReference type="GO" id="GO:0016020">
    <property type="term" value="C:membrane"/>
    <property type="evidence" value="ECO:0007669"/>
    <property type="project" value="UniProtKB-SubCell"/>
</dbReference>
<keyword evidence="2 5" id="KW-0812">Transmembrane</keyword>
<feature type="transmembrane region" description="Helical" evidence="5">
    <location>
        <begin position="86"/>
        <end position="104"/>
    </location>
</feature>
<evidence type="ECO:0000256" key="3">
    <source>
        <dbReference type="ARBA" id="ARBA00022989"/>
    </source>
</evidence>
<dbReference type="Pfam" id="PF01694">
    <property type="entry name" value="Rhomboid"/>
    <property type="match status" value="1"/>
</dbReference>
<comment type="subcellular location">
    <subcellularLocation>
        <location evidence="1">Membrane</location>
        <topology evidence="1">Multi-pass membrane protein</topology>
    </subcellularLocation>
</comment>
<dbReference type="RefSeq" id="WP_007986711.1">
    <property type="nucleotide sequence ID" value="NZ_BAEM01000022.1"/>
</dbReference>
<accession>A0AAV3UX74</accession>
<proteinExistence type="predicted"/>
<feature type="transmembrane region" description="Helical" evidence="5">
    <location>
        <begin position="55"/>
        <end position="74"/>
    </location>
</feature>
<evidence type="ECO:0000313" key="7">
    <source>
        <dbReference type="EMBL" id="GAC09549.1"/>
    </source>
</evidence>
<evidence type="ECO:0000256" key="2">
    <source>
        <dbReference type="ARBA" id="ARBA00022692"/>
    </source>
</evidence>
<keyword evidence="3 5" id="KW-1133">Transmembrane helix</keyword>
<feature type="domain" description="Peptidase S54 rhomboid" evidence="6">
    <location>
        <begin position="44"/>
        <end position="186"/>
    </location>
</feature>
<feature type="transmembrane region" description="Helical" evidence="5">
    <location>
        <begin position="170"/>
        <end position="189"/>
    </location>
</feature>
<evidence type="ECO:0000259" key="6">
    <source>
        <dbReference type="Pfam" id="PF01694"/>
    </source>
</evidence>
<dbReference type="InterPro" id="IPR035952">
    <property type="entry name" value="Rhomboid-like_sf"/>
</dbReference>
<protein>
    <recommendedName>
        <fullName evidence="6">Peptidase S54 rhomboid domain-containing protein</fullName>
    </recommendedName>
</protein>
<dbReference type="InterPro" id="IPR023826">
    <property type="entry name" value="Rhom-like_SP_proteobac"/>
</dbReference>
<keyword evidence="4 5" id="KW-0472">Membrane</keyword>
<name>A0AAV3UX74_9ALTE</name>
<dbReference type="AlphaFoldDB" id="A0AAV3UX74"/>
<evidence type="ECO:0000256" key="4">
    <source>
        <dbReference type="ARBA" id="ARBA00023136"/>
    </source>
</evidence>
<organism evidence="7 8">
    <name type="scientific">Paraglaciecola chathamensis S18K6</name>
    <dbReference type="NCBI Taxonomy" id="1127672"/>
    <lineage>
        <taxon>Bacteria</taxon>
        <taxon>Pseudomonadati</taxon>
        <taxon>Pseudomonadota</taxon>
        <taxon>Gammaproteobacteria</taxon>
        <taxon>Alteromonadales</taxon>
        <taxon>Alteromonadaceae</taxon>
        <taxon>Paraglaciecola</taxon>
    </lineage>
</organism>
<dbReference type="EMBL" id="BAEM01000022">
    <property type="protein sequence ID" value="GAC09549.1"/>
    <property type="molecule type" value="Genomic_DNA"/>
</dbReference>
<feature type="transmembrane region" description="Helical" evidence="5">
    <location>
        <begin position="110"/>
        <end position="127"/>
    </location>
</feature>
<dbReference type="GO" id="GO:0004252">
    <property type="term" value="F:serine-type endopeptidase activity"/>
    <property type="evidence" value="ECO:0007669"/>
    <property type="project" value="InterPro"/>
</dbReference>
<reference evidence="7 8" key="1">
    <citation type="journal article" date="2017" name="Antonie Van Leeuwenhoek">
        <title>Rhizobium rhizosphaerae sp. nov., a novel species isolated from rice rhizosphere.</title>
        <authorList>
            <person name="Zhao J.J."/>
            <person name="Zhang J."/>
            <person name="Zhang R.J."/>
            <person name="Zhang C.W."/>
            <person name="Yin H.Q."/>
            <person name="Zhang X.X."/>
        </authorList>
    </citation>
    <scope>NUCLEOTIDE SEQUENCE [LARGE SCALE GENOMIC DNA]</scope>
    <source>
        <strain evidence="7 8">S18K6</strain>
    </source>
</reference>
<gene>
    <name evidence="7" type="ORF">GCHA_1596</name>
</gene>
<comment type="caution">
    <text evidence="7">The sequence shown here is derived from an EMBL/GenBank/DDBJ whole genome shotgun (WGS) entry which is preliminary data.</text>
</comment>
<dbReference type="InterPro" id="IPR022764">
    <property type="entry name" value="Peptidase_S54_rhomboid_dom"/>
</dbReference>
<sequence>MLRLPYSWSHSLGPLLVVAVSIMLFFAEPSSSMWLAFDREAIAQGQWWRLLTGNFLHTNLNHLLLNLAAVLLLWSLHGQYYRTGHYAMMLFTLSLGVSFGLYVFEPTMQWYVGLSGILHGVFVWGAYQDIRQGLTSGWILMIGVWVKILNEQLSGPSVGIAQLIQASVAIDAHLFGAFCGLIIIICSLIKLQKSS</sequence>
<feature type="transmembrane region" description="Helical" evidence="5">
    <location>
        <begin position="12"/>
        <end position="35"/>
    </location>
</feature>